<dbReference type="AlphaFoldDB" id="A0AAN6TJ09"/>
<organism evidence="2 3">
    <name type="scientific">Canariomyces notabilis</name>
    <dbReference type="NCBI Taxonomy" id="2074819"/>
    <lineage>
        <taxon>Eukaryota</taxon>
        <taxon>Fungi</taxon>
        <taxon>Dikarya</taxon>
        <taxon>Ascomycota</taxon>
        <taxon>Pezizomycotina</taxon>
        <taxon>Sordariomycetes</taxon>
        <taxon>Sordariomycetidae</taxon>
        <taxon>Sordariales</taxon>
        <taxon>Chaetomiaceae</taxon>
        <taxon>Canariomyces</taxon>
    </lineage>
</organism>
<dbReference type="RefSeq" id="XP_064672811.1">
    <property type="nucleotide sequence ID" value="XM_064810557.1"/>
</dbReference>
<proteinExistence type="predicted"/>
<gene>
    <name evidence="2" type="ORF">N656DRAFT_681387</name>
</gene>
<dbReference type="Proteomes" id="UP001302812">
    <property type="component" value="Unassembled WGS sequence"/>
</dbReference>
<dbReference type="EMBL" id="MU853335">
    <property type="protein sequence ID" value="KAK4115241.1"/>
    <property type="molecule type" value="Genomic_DNA"/>
</dbReference>
<reference evidence="2" key="2">
    <citation type="submission" date="2023-05" db="EMBL/GenBank/DDBJ databases">
        <authorList>
            <consortium name="Lawrence Berkeley National Laboratory"/>
            <person name="Steindorff A."/>
            <person name="Hensen N."/>
            <person name="Bonometti L."/>
            <person name="Westerberg I."/>
            <person name="Brannstrom I.O."/>
            <person name="Guillou S."/>
            <person name="Cros-Aarteil S."/>
            <person name="Calhoun S."/>
            <person name="Haridas S."/>
            <person name="Kuo A."/>
            <person name="Mondo S."/>
            <person name="Pangilinan J."/>
            <person name="Riley R."/>
            <person name="Labutti K."/>
            <person name="Andreopoulos B."/>
            <person name="Lipzen A."/>
            <person name="Chen C."/>
            <person name="Yanf M."/>
            <person name="Daum C."/>
            <person name="Ng V."/>
            <person name="Clum A."/>
            <person name="Ohm R."/>
            <person name="Martin F."/>
            <person name="Silar P."/>
            <person name="Natvig D."/>
            <person name="Lalanne C."/>
            <person name="Gautier V."/>
            <person name="Ament-Velasquez S.L."/>
            <person name="Kruys A."/>
            <person name="Hutchinson M.I."/>
            <person name="Powell A.J."/>
            <person name="Barry K."/>
            <person name="Miller A.N."/>
            <person name="Grigoriev I.V."/>
            <person name="Debuchy R."/>
            <person name="Gladieux P."/>
            <person name="Thoren M.H."/>
            <person name="Johannesson H."/>
        </authorList>
    </citation>
    <scope>NUCLEOTIDE SEQUENCE</scope>
    <source>
        <strain evidence="2">CBS 508.74</strain>
    </source>
</reference>
<reference evidence="2" key="1">
    <citation type="journal article" date="2023" name="Mol. Phylogenet. Evol.">
        <title>Genome-scale phylogeny and comparative genomics of the fungal order Sordariales.</title>
        <authorList>
            <person name="Hensen N."/>
            <person name="Bonometti L."/>
            <person name="Westerberg I."/>
            <person name="Brannstrom I.O."/>
            <person name="Guillou S."/>
            <person name="Cros-Aarteil S."/>
            <person name="Calhoun S."/>
            <person name="Haridas S."/>
            <person name="Kuo A."/>
            <person name="Mondo S."/>
            <person name="Pangilinan J."/>
            <person name="Riley R."/>
            <person name="LaButti K."/>
            <person name="Andreopoulos B."/>
            <person name="Lipzen A."/>
            <person name="Chen C."/>
            <person name="Yan M."/>
            <person name="Daum C."/>
            <person name="Ng V."/>
            <person name="Clum A."/>
            <person name="Steindorff A."/>
            <person name="Ohm R.A."/>
            <person name="Martin F."/>
            <person name="Silar P."/>
            <person name="Natvig D.O."/>
            <person name="Lalanne C."/>
            <person name="Gautier V."/>
            <person name="Ament-Velasquez S.L."/>
            <person name="Kruys A."/>
            <person name="Hutchinson M.I."/>
            <person name="Powell A.J."/>
            <person name="Barry K."/>
            <person name="Miller A.N."/>
            <person name="Grigoriev I.V."/>
            <person name="Debuchy R."/>
            <person name="Gladieux P."/>
            <person name="Hiltunen Thoren M."/>
            <person name="Johannesson H."/>
        </authorList>
    </citation>
    <scope>NUCLEOTIDE SEQUENCE</scope>
    <source>
        <strain evidence="2">CBS 508.74</strain>
    </source>
</reference>
<evidence type="ECO:0000313" key="2">
    <source>
        <dbReference type="EMBL" id="KAK4115241.1"/>
    </source>
</evidence>
<protein>
    <submittedName>
        <fullName evidence="2">Uncharacterized protein</fullName>
    </submittedName>
</protein>
<evidence type="ECO:0000256" key="1">
    <source>
        <dbReference type="SAM" id="MobiDB-lite"/>
    </source>
</evidence>
<name>A0AAN6TJ09_9PEZI</name>
<keyword evidence="3" id="KW-1185">Reference proteome</keyword>
<feature type="non-terminal residue" evidence="2">
    <location>
        <position position="69"/>
    </location>
</feature>
<sequence>QVAASNANLDSLCLPPSGTGGSWKKSPVITSWIPPHGRPSFRRILPICESLSKRSPSSIETSSIMRVLV</sequence>
<comment type="caution">
    <text evidence="2">The sequence shown here is derived from an EMBL/GenBank/DDBJ whole genome shotgun (WGS) entry which is preliminary data.</text>
</comment>
<evidence type="ECO:0000313" key="3">
    <source>
        <dbReference type="Proteomes" id="UP001302812"/>
    </source>
</evidence>
<feature type="region of interest" description="Disordered" evidence="1">
    <location>
        <begin position="1"/>
        <end position="25"/>
    </location>
</feature>
<dbReference type="GeneID" id="89934682"/>
<accession>A0AAN6TJ09</accession>
<feature type="non-terminal residue" evidence="2">
    <location>
        <position position="1"/>
    </location>
</feature>